<name>A0ABM3I2P7_ZIZJJ</name>
<feature type="domain" description="Enhanced disease resistance 4-like N-terminal" evidence="3">
    <location>
        <begin position="6"/>
        <end position="39"/>
    </location>
</feature>
<gene>
    <name evidence="5" type="primary">LOC125418811</name>
</gene>
<feature type="domain" description="Probable zinc-ribbon" evidence="2">
    <location>
        <begin position="499"/>
        <end position="542"/>
    </location>
</feature>
<dbReference type="InterPro" id="IPR040244">
    <property type="entry name" value="EDR4-like"/>
</dbReference>
<dbReference type="GeneID" id="125418811"/>
<accession>A0ABM3I2P7</accession>
<evidence type="ECO:0000259" key="2">
    <source>
        <dbReference type="Pfam" id="PF11331"/>
    </source>
</evidence>
<dbReference type="Pfam" id="PF11331">
    <property type="entry name" value="Zn_ribbon_12"/>
    <property type="match status" value="1"/>
</dbReference>
<feature type="compositionally biased region" description="Polar residues" evidence="1">
    <location>
        <begin position="657"/>
        <end position="675"/>
    </location>
</feature>
<organism evidence="4 5">
    <name type="scientific">Ziziphus jujuba</name>
    <name type="common">Chinese jujube</name>
    <name type="synonym">Ziziphus sativa</name>
    <dbReference type="NCBI Taxonomy" id="326968"/>
    <lineage>
        <taxon>Eukaryota</taxon>
        <taxon>Viridiplantae</taxon>
        <taxon>Streptophyta</taxon>
        <taxon>Embryophyta</taxon>
        <taxon>Tracheophyta</taxon>
        <taxon>Spermatophyta</taxon>
        <taxon>Magnoliopsida</taxon>
        <taxon>eudicotyledons</taxon>
        <taxon>Gunneridae</taxon>
        <taxon>Pentapetalae</taxon>
        <taxon>rosids</taxon>
        <taxon>fabids</taxon>
        <taxon>Rosales</taxon>
        <taxon>Rhamnaceae</taxon>
        <taxon>Paliureae</taxon>
        <taxon>Ziziphus</taxon>
    </lineage>
</organism>
<reference evidence="5" key="1">
    <citation type="submission" date="2025-08" db="UniProtKB">
        <authorList>
            <consortium name="RefSeq"/>
        </authorList>
    </citation>
    <scope>IDENTIFICATION</scope>
    <source>
        <tissue evidence="5">Seedling</tissue>
    </source>
</reference>
<dbReference type="InterPro" id="IPR055126">
    <property type="entry name" value="EDR4-like_N"/>
</dbReference>
<evidence type="ECO:0000313" key="4">
    <source>
        <dbReference type="Proteomes" id="UP001652623"/>
    </source>
</evidence>
<feature type="region of interest" description="Disordered" evidence="1">
    <location>
        <begin position="450"/>
        <end position="483"/>
    </location>
</feature>
<keyword evidence="4" id="KW-1185">Reference proteome</keyword>
<feature type="compositionally biased region" description="Polar residues" evidence="1">
    <location>
        <begin position="688"/>
        <end position="707"/>
    </location>
</feature>
<dbReference type="PANTHER" id="PTHR31105:SF42">
    <property type="entry name" value="OS02G0258300 PROTEIN"/>
    <property type="match status" value="1"/>
</dbReference>
<evidence type="ECO:0000259" key="3">
    <source>
        <dbReference type="Pfam" id="PF22910"/>
    </source>
</evidence>
<protein>
    <submittedName>
        <fullName evidence="5">Protein ENHANCED DISEASE RESISTANCE 4</fullName>
    </submittedName>
</protein>
<proteinExistence type="predicted"/>
<dbReference type="RefSeq" id="XP_048319350.2">
    <property type="nucleotide sequence ID" value="XM_048463393.2"/>
</dbReference>
<dbReference type="Proteomes" id="UP001652623">
    <property type="component" value="Chromosome 6"/>
</dbReference>
<dbReference type="PANTHER" id="PTHR31105">
    <property type="entry name" value="EXTRA-LARGE G-PROTEIN-LIKE"/>
    <property type="match status" value="1"/>
</dbReference>
<evidence type="ECO:0000256" key="1">
    <source>
        <dbReference type="SAM" id="MobiDB-lite"/>
    </source>
</evidence>
<dbReference type="Pfam" id="PF22910">
    <property type="entry name" value="EDR4-like_1st"/>
    <property type="match status" value="1"/>
</dbReference>
<evidence type="ECO:0000313" key="5">
    <source>
        <dbReference type="RefSeq" id="XP_048319350.2"/>
    </source>
</evidence>
<feature type="compositionally biased region" description="Basic and acidic residues" evidence="1">
    <location>
        <begin position="613"/>
        <end position="622"/>
    </location>
</feature>
<dbReference type="InterPro" id="IPR021480">
    <property type="entry name" value="Zinc_ribbon_12"/>
</dbReference>
<sequence length="918" mass="103990">MAEEKNVRLVRCPKCDNLQPELKAFSANRCGGCGVALRAKKKATENALHSEKSEEERLVGVAEKFENLVNKRGDSLNVASENEKEIDGVLVGRRKDRIFVERKANIITSCSSRTVVDEDVNVREGANDLRLKQSVAEKNYGSIEKYVRFSQHRDDQWAHGTSRYRDVNRFESVNSSVEENSTQRKVFAGSVRTRTRMKPQFTERAEGLYGNPRAISEQCRAHKHDEGPSTSEPDSYNGHREWVKNSDDLNVVNGVKDLEHDRFELLRKLDDLEQLSRSYNVADKPRERTSGYRTPPDPYGNQAAYNVSMQPPFLEKQIPELRYFNYRHGPVSSMNHHDIDRHSFYAPRRHFLNDIPEYEEPFKPQMDHEYLMAQYKDFKLDSHTSYPQEAFNHPPTCSCLHCYNQNWLVPQHVPPNVVGNRRFQNVPLDSNLYHPVDHVMFRPESYNPRGAYTPLHSHDPQPNTKWRSDLASGNDRRGQNFPRRGVAAHGVGRVYHPIAGGAPFIACCSCFELLKLPRKVRMKNKNQQKLRCGCCSMEMVFEIENKKLIFISLESKGISAEVEQGSSESLNGNISSSLGVNAGCTNSRSDCPGSNFSSTGTNHNLLIEDQRLNSHESEERQSHTSIPTNSSKGEENPDCKVVVQRDVSDSAELPSENALSPTSPSSPLWQQSSDSPKYAISRYEPENKSSFTNNDNIVFNGTPSQHNSVKDISVTTEVDASFNEYLDTCISQDSVEVGKEEDQHRINKGSNSFLVGFIKKSFRDFSRSNQSLENEMPNVSVNGELIPDRVVKKAEKLAGPIHPGDYWYDFRAGFWGVMGQRCLGIIPPCIEEFNYPMPTNCAAGNTDVYVNGRELNQTDLDLLSSRGLPTTRNKFYIIEISGRVLDEDTGKEFSLGKLAPTVLKTKRGFGMKYPKKRM</sequence>
<feature type="region of interest" description="Disordered" evidence="1">
    <location>
        <begin position="613"/>
        <end position="708"/>
    </location>
</feature>